<dbReference type="Gene3D" id="3.30.1380.10">
    <property type="match status" value="1"/>
</dbReference>
<evidence type="ECO:0000313" key="2">
    <source>
        <dbReference type="EMBL" id="MEA5260254.1"/>
    </source>
</evidence>
<dbReference type="InterPro" id="IPR039561">
    <property type="entry name" value="Peptidase_M15C"/>
</dbReference>
<reference evidence="2 3" key="1">
    <citation type="submission" date="2023-12" db="EMBL/GenBank/DDBJ databases">
        <title>Novel species of the genus Arcicella isolated from rivers.</title>
        <authorList>
            <person name="Lu H."/>
        </authorList>
    </citation>
    <scope>NUCLEOTIDE SEQUENCE [LARGE SCALE GENOMIC DNA]</scope>
    <source>
        <strain evidence="2 3">LMG 21963</strain>
    </source>
</reference>
<dbReference type="InterPro" id="IPR009045">
    <property type="entry name" value="Zn_M74/Hedgehog-like"/>
</dbReference>
<organism evidence="2 3">
    <name type="scientific">Arcicella aquatica</name>
    <dbReference type="NCBI Taxonomy" id="217141"/>
    <lineage>
        <taxon>Bacteria</taxon>
        <taxon>Pseudomonadati</taxon>
        <taxon>Bacteroidota</taxon>
        <taxon>Cytophagia</taxon>
        <taxon>Cytophagales</taxon>
        <taxon>Flectobacillaceae</taxon>
        <taxon>Arcicella</taxon>
    </lineage>
</organism>
<protein>
    <submittedName>
        <fullName evidence="2">M15 family metallopeptidase</fullName>
    </submittedName>
</protein>
<evidence type="ECO:0000259" key="1">
    <source>
        <dbReference type="Pfam" id="PF13539"/>
    </source>
</evidence>
<dbReference type="Proteomes" id="UP001304671">
    <property type="component" value="Unassembled WGS sequence"/>
</dbReference>
<comment type="caution">
    <text evidence="2">The sequence shown here is derived from an EMBL/GenBank/DDBJ whole genome shotgun (WGS) entry which is preliminary data.</text>
</comment>
<accession>A0ABU5QUB1</accession>
<sequence>MIISALLLRNFLKILIASVTLFACNLIDSSSNLFKDDSWQDLTCDTTQYVNELKVYTLTQPFYLADTLLKQNLKARNIYVAFVDTLGNIQATALQAGDDAEDSEIINITGFPDLNITWQEQAYLWALVKQPSYLYNRWENMLGDERKTFLGKRDSVLSIMKRKYRSIKVVSDLRSTSRQLHYLGKNKTATPVSMHNFGLAADFAIYNRRGRMSNNLVFYRPLDSLTEAFGLTWGGNFVGFIDSGHIQLYKNGAELLRKYPDLVFEFEPFRPIYNTWMNKMIGWGKEQKAGDTKELLQELNKIKQDKPCQCMDSQSELPNILVDKIQLQLATSDGYQTENDLLLIGDLSSQTVSLITAKSKIAYPLGLWK</sequence>
<dbReference type="RefSeq" id="WP_323252601.1">
    <property type="nucleotide sequence ID" value="NZ_JAYFUL010000049.1"/>
</dbReference>
<dbReference type="SUPFAM" id="SSF55166">
    <property type="entry name" value="Hedgehog/DD-peptidase"/>
    <property type="match status" value="1"/>
</dbReference>
<proteinExistence type="predicted"/>
<evidence type="ECO:0000313" key="3">
    <source>
        <dbReference type="Proteomes" id="UP001304671"/>
    </source>
</evidence>
<name>A0ABU5QUB1_9BACT</name>
<dbReference type="EMBL" id="JAYFUL010000049">
    <property type="protein sequence ID" value="MEA5260254.1"/>
    <property type="molecule type" value="Genomic_DNA"/>
</dbReference>
<keyword evidence="3" id="KW-1185">Reference proteome</keyword>
<feature type="domain" description="Peptidase M15C" evidence="1">
    <location>
        <begin position="188"/>
        <end position="247"/>
    </location>
</feature>
<dbReference type="Pfam" id="PF13539">
    <property type="entry name" value="Peptidase_M15_4"/>
    <property type="match status" value="1"/>
</dbReference>
<gene>
    <name evidence="2" type="ORF">VB264_20820</name>
</gene>